<evidence type="ECO:0000313" key="1">
    <source>
        <dbReference type="Ensembl" id="ENSSSCP00070027389.1"/>
    </source>
</evidence>
<reference evidence="1 2" key="1">
    <citation type="submission" date="2017-08" db="EMBL/GenBank/DDBJ databases">
        <title>USMARCv1.0.</title>
        <authorList>
            <person name="Hannum G.I."/>
            <person name="Koren S."/>
            <person name="Schroeder S.G."/>
            <person name="Chin S.C."/>
            <person name="Nonneman D.J."/>
            <person name="Becker S.A."/>
            <person name="Rosen B.D."/>
            <person name="Bickhart D.M."/>
            <person name="Putnam N.H."/>
            <person name="Green R.E."/>
            <person name="Tuggle C.K."/>
            <person name="Liu H."/>
            <person name="Rohrer G.A."/>
            <person name="Warr A."/>
            <person name="Hall R."/>
            <person name="Kim K."/>
            <person name="Hume D.A."/>
            <person name="Talbot R."/>
            <person name="Chow W."/>
            <person name="Howe K."/>
            <person name="Schwartz A.S."/>
            <person name="Watson M."/>
            <person name="Archibald A.L."/>
            <person name="Phillippy A.M."/>
            <person name="Smith T.P.L."/>
        </authorList>
    </citation>
    <scope>NUCLEOTIDE SEQUENCE [LARGE SCALE GENOMIC DNA]</scope>
</reference>
<evidence type="ECO:0000313" key="2">
    <source>
        <dbReference type="Proteomes" id="UP000314985"/>
    </source>
</evidence>
<protein>
    <submittedName>
        <fullName evidence="1">Uncharacterized protein</fullName>
    </submittedName>
</protein>
<reference evidence="1" key="2">
    <citation type="submission" date="2025-08" db="UniProtKB">
        <authorList>
            <consortium name="Ensembl"/>
        </authorList>
    </citation>
    <scope>IDENTIFICATION</scope>
</reference>
<dbReference type="AlphaFoldDB" id="A0A4X1UGR3"/>
<organism evidence="1 2">
    <name type="scientific">Sus scrofa</name>
    <name type="common">Pig</name>
    <dbReference type="NCBI Taxonomy" id="9823"/>
    <lineage>
        <taxon>Eukaryota</taxon>
        <taxon>Metazoa</taxon>
        <taxon>Chordata</taxon>
        <taxon>Craniata</taxon>
        <taxon>Vertebrata</taxon>
        <taxon>Euteleostomi</taxon>
        <taxon>Mammalia</taxon>
        <taxon>Eutheria</taxon>
        <taxon>Laurasiatheria</taxon>
        <taxon>Artiodactyla</taxon>
        <taxon>Suina</taxon>
        <taxon>Suidae</taxon>
        <taxon>Sus</taxon>
    </lineage>
</organism>
<name>A0A4X1UGR3_PIG</name>
<dbReference type="Proteomes" id="UP000314985">
    <property type="component" value="Chromosome 13"/>
</dbReference>
<sequence>MTHSVDTSQRFSSAIPIIIQWSQEQSVHGGRGGGYTCIGQHEHPLTGANLNSTTIECPICQQQSPMLNPQYGTMPRGGQPTMWWQVDYI</sequence>
<proteinExistence type="predicted"/>
<dbReference type="Ensembl" id="ENSSSCT00070032815.1">
    <property type="protein sequence ID" value="ENSSSCP00070027389.1"/>
    <property type="gene ID" value="ENSSSCG00070016661.1"/>
</dbReference>
<accession>A0A4X1UGR3</accession>